<feature type="compositionally biased region" description="Low complexity" evidence="1">
    <location>
        <begin position="100"/>
        <end position="111"/>
    </location>
</feature>
<keyword evidence="3" id="KW-1185">Reference proteome</keyword>
<accession>A0A4Y7PYI8</accession>
<dbReference type="VEuPathDB" id="FungiDB:BD410DRAFT_805190"/>
<dbReference type="EMBL" id="ML170190">
    <property type="protein sequence ID" value="TDL20161.1"/>
    <property type="molecule type" value="Genomic_DNA"/>
</dbReference>
<evidence type="ECO:0000313" key="3">
    <source>
        <dbReference type="Proteomes" id="UP000294933"/>
    </source>
</evidence>
<dbReference type="AlphaFoldDB" id="A0A4Y7PYI8"/>
<proteinExistence type="predicted"/>
<evidence type="ECO:0000313" key="2">
    <source>
        <dbReference type="EMBL" id="TDL20161.1"/>
    </source>
</evidence>
<protein>
    <submittedName>
        <fullName evidence="2">Uncharacterized protein</fullName>
    </submittedName>
</protein>
<organism evidence="2 3">
    <name type="scientific">Rickenella mellea</name>
    <dbReference type="NCBI Taxonomy" id="50990"/>
    <lineage>
        <taxon>Eukaryota</taxon>
        <taxon>Fungi</taxon>
        <taxon>Dikarya</taxon>
        <taxon>Basidiomycota</taxon>
        <taxon>Agaricomycotina</taxon>
        <taxon>Agaricomycetes</taxon>
        <taxon>Hymenochaetales</taxon>
        <taxon>Rickenellaceae</taxon>
        <taxon>Rickenella</taxon>
    </lineage>
</organism>
<reference evidence="2 3" key="1">
    <citation type="submission" date="2018-06" db="EMBL/GenBank/DDBJ databases">
        <title>A transcriptomic atlas of mushroom development highlights an independent origin of complex multicellularity.</title>
        <authorList>
            <consortium name="DOE Joint Genome Institute"/>
            <person name="Krizsan K."/>
            <person name="Almasi E."/>
            <person name="Merenyi Z."/>
            <person name="Sahu N."/>
            <person name="Viragh M."/>
            <person name="Koszo T."/>
            <person name="Mondo S."/>
            <person name="Kiss B."/>
            <person name="Balint B."/>
            <person name="Kues U."/>
            <person name="Barry K."/>
            <person name="Hegedus J.C."/>
            <person name="Henrissat B."/>
            <person name="Johnson J."/>
            <person name="Lipzen A."/>
            <person name="Ohm R."/>
            <person name="Nagy I."/>
            <person name="Pangilinan J."/>
            <person name="Yan J."/>
            <person name="Xiong Y."/>
            <person name="Grigoriev I.V."/>
            <person name="Hibbett D.S."/>
            <person name="Nagy L.G."/>
        </authorList>
    </citation>
    <scope>NUCLEOTIDE SEQUENCE [LARGE SCALE GENOMIC DNA]</scope>
    <source>
        <strain evidence="2 3">SZMC22713</strain>
    </source>
</reference>
<name>A0A4Y7PYI8_9AGAM</name>
<feature type="region of interest" description="Disordered" evidence="1">
    <location>
        <begin position="203"/>
        <end position="264"/>
    </location>
</feature>
<feature type="compositionally biased region" description="Basic and acidic residues" evidence="1">
    <location>
        <begin position="249"/>
        <end position="264"/>
    </location>
</feature>
<feature type="compositionally biased region" description="Pro residues" evidence="1">
    <location>
        <begin position="211"/>
        <end position="220"/>
    </location>
</feature>
<evidence type="ECO:0000256" key="1">
    <source>
        <dbReference type="SAM" id="MobiDB-lite"/>
    </source>
</evidence>
<gene>
    <name evidence="2" type="ORF">BD410DRAFT_805190</name>
</gene>
<feature type="region of interest" description="Disordered" evidence="1">
    <location>
        <begin position="88"/>
        <end position="151"/>
    </location>
</feature>
<feature type="compositionally biased region" description="Acidic residues" evidence="1">
    <location>
        <begin position="128"/>
        <end position="148"/>
    </location>
</feature>
<feature type="compositionally biased region" description="Polar residues" evidence="1">
    <location>
        <begin position="114"/>
        <end position="127"/>
    </location>
</feature>
<sequence>MGENIEWNMDYGIWNIEDWVYESIWVGIWADRMGDEDSDGDGGWLVIGTRRSYAIINRAQPSPPYHTLALAPHPLAATPLNTQMTRSAVWASRPPRRNQSSTHASASRSRSPVGKTSQGTAGAPQTSDCEEEGCEGEGDEGGNGDGDGDINSSTLDAEYDLRIISACCVWEWCGEGGMSRKDWASRPGERGEETSLLRKNLYPFSSTGERMPPPPAPPPSACTSPANAKPLNPSAWPDAEGEDSVISDSKSRGETSARDDTRDVFVDEDVEDVDTDDVDDVDVVEMVESVLVRRDICGAAIMLVDIVLGSEVEEQQPNKEEQITKTVQVLDQKQTMGAAAQFLPRFRWFSPLKSLLAKRDVAEMRVRAQDNDNEEGGSIIHIRPAGLDN</sequence>
<dbReference type="Proteomes" id="UP000294933">
    <property type="component" value="Unassembled WGS sequence"/>
</dbReference>